<feature type="repeat" description="PPR" evidence="2">
    <location>
        <begin position="315"/>
        <end position="349"/>
    </location>
</feature>
<protein>
    <recommendedName>
        <fullName evidence="5">Pentatricopeptide repeat-containing protein</fullName>
    </recommendedName>
</protein>
<dbReference type="Pfam" id="PF20431">
    <property type="entry name" value="E_motif"/>
    <property type="match status" value="1"/>
</dbReference>
<organism evidence="3 4">
    <name type="scientific">Sphagnum troendelagicum</name>
    <dbReference type="NCBI Taxonomy" id="128251"/>
    <lineage>
        <taxon>Eukaryota</taxon>
        <taxon>Viridiplantae</taxon>
        <taxon>Streptophyta</taxon>
        <taxon>Embryophyta</taxon>
        <taxon>Bryophyta</taxon>
        <taxon>Sphagnophytina</taxon>
        <taxon>Sphagnopsida</taxon>
        <taxon>Sphagnales</taxon>
        <taxon>Sphagnaceae</taxon>
        <taxon>Sphagnum</taxon>
    </lineage>
</organism>
<dbReference type="InterPro" id="IPR046848">
    <property type="entry name" value="E_motif"/>
</dbReference>
<feature type="repeat" description="PPR" evidence="2">
    <location>
        <begin position="385"/>
        <end position="419"/>
    </location>
</feature>
<evidence type="ECO:0000313" key="4">
    <source>
        <dbReference type="Proteomes" id="UP001497512"/>
    </source>
</evidence>
<sequence>MVLRALTPSGRRLGVLVGSRQLHRIVASSLGEDLPAAATAGSSEAKWIVEKLWREFFSDPSQWWDNRTEKVNARYPDFKHKTKRNSLWLNGRFKPPWVEGELAAMAPGTLQLDIFSWNTRLGRYVKAGQFGKAMELFEQMQREGIIPDTFTFVRVLNACSGLQALEEGRCIHAQIMQRGCESDAYVGSSLVDMYAKCGSMEDAWNVFNRIPYRNAVTWNAMISGHVISGQGQRSLELFHQMQYEGVQPDPVTFVGVLNACASIGALEKGRHVHEQIVRSGFRSNVFVDTSLIDMYAKCGSIEDACKVFNQMSTHDVVAWSAMILGYVRCGQGHKALELFRQMQQEGLEADHVMFMGVLNACASVGALEEGIHVHKQIIQSSLESNLFVATSLIDMYAKCGSIEDAWKLFCQMPTRNVVPWSVIILGHVTCGQGQKALELFGQMQKEGVEPNSVTFTGVLNACASVAALEEGRHVHEQIIQNGCESDVFVGSSLIDMYAKCGSIEDAQRVFNKMATRNLVSWNAMLRGYAMHGHDREALEHFEQMCEEGFEIDSITFIAILSACSHARLVYEGMGFFDSMGLIYRISATVEHYACMVDLLGRAGHLKEAEDLIKSMPCKANVALLLALLGACRIHGNLEMGEHLAKQVLELDPGNASAYLLLANTCAAAGKWDLSANV</sequence>
<feature type="repeat" description="PPR" evidence="2">
    <location>
        <begin position="249"/>
        <end position="283"/>
    </location>
</feature>
<feature type="repeat" description="PPR" evidence="2">
    <location>
        <begin position="284"/>
        <end position="314"/>
    </location>
</feature>
<keyword evidence="4" id="KW-1185">Reference proteome</keyword>
<feature type="repeat" description="PPR" evidence="2">
    <location>
        <begin position="486"/>
        <end position="516"/>
    </location>
</feature>
<dbReference type="Proteomes" id="UP001497512">
    <property type="component" value="Chromosome 13"/>
</dbReference>
<evidence type="ECO:0000313" key="3">
    <source>
        <dbReference type="EMBL" id="CAK9201082.1"/>
    </source>
</evidence>
<dbReference type="PANTHER" id="PTHR24015">
    <property type="entry name" value="OS07G0578800 PROTEIN-RELATED"/>
    <property type="match status" value="1"/>
</dbReference>
<proteinExistence type="predicted"/>
<name>A0ABP0TP57_9BRYO</name>
<evidence type="ECO:0000256" key="1">
    <source>
        <dbReference type="ARBA" id="ARBA00022737"/>
    </source>
</evidence>
<dbReference type="EMBL" id="OZ019905">
    <property type="protein sequence ID" value="CAK9201082.1"/>
    <property type="molecule type" value="Genomic_DNA"/>
</dbReference>
<feature type="repeat" description="PPR" evidence="2">
    <location>
        <begin position="113"/>
        <end position="147"/>
    </location>
</feature>
<feature type="repeat" description="PPR" evidence="2">
    <location>
        <begin position="214"/>
        <end position="248"/>
    </location>
</feature>
<dbReference type="InterPro" id="IPR002885">
    <property type="entry name" value="PPR_rpt"/>
</dbReference>
<dbReference type="Pfam" id="PF13041">
    <property type="entry name" value="PPR_2"/>
    <property type="match status" value="5"/>
</dbReference>
<dbReference type="SUPFAM" id="SSF48452">
    <property type="entry name" value="TPR-like"/>
    <property type="match status" value="1"/>
</dbReference>
<dbReference type="PANTHER" id="PTHR24015:SF548">
    <property type="entry name" value="OS08G0340900 PROTEIN"/>
    <property type="match status" value="1"/>
</dbReference>
<feature type="repeat" description="PPR" evidence="2">
    <location>
        <begin position="451"/>
        <end position="485"/>
    </location>
</feature>
<dbReference type="InterPro" id="IPR046960">
    <property type="entry name" value="PPR_At4g14850-like_plant"/>
</dbReference>
<dbReference type="NCBIfam" id="TIGR00756">
    <property type="entry name" value="PPR"/>
    <property type="match status" value="7"/>
</dbReference>
<dbReference type="Gene3D" id="1.25.40.10">
    <property type="entry name" value="Tetratricopeptide repeat domain"/>
    <property type="match status" value="4"/>
</dbReference>
<accession>A0ABP0TP57</accession>
<gene>
    <name evidence="3" type="ORF">CSSPTR1EN2_LOCUS5729</name>
</gene>
<dbReference type="PROSITE" id="PS51375">
    <property type="entry name" value="PPR"/>
    <property type="match status" value="9"/>
</dbReference>
<evidence type="ECO:0008006" key="5">
    <source>
        <dbReference type="Google" id="ProtNLM"/>
    </source>
</evidence>
<keyword evidence="1" id="KW-0677">Repeat</keyword>
<dbReference type="Pfam" id="PF01535">
    <property type="entry name" value="PPR"/>
    <property type="match status" value="3"/>
</dbReference>
<dbReference type="InterPro" id="IPR011990">
    <property type="entry name" value="TPR-like_helical_dom_sf"/>
</dbReference>
<feature type="repeat" description="PPR" evidence="2">
    <location>
        <begin position="517"/>
        <end position="551"/>
    </location>
</feature>
<reference evidence="3" key="1">
    <citation type="submission" date="2024-02" db="EMBL/GenBank/DDBJ databases">
        <authorList>
            <consortium name="ELIXIR-Norway"/>
            <consortium name="Elixir Norway"/>
        </authorList>
    </citation>
    <scope>NUCLEOTIDE SEQUENCE</scope>
</reference>
<evidence type="ECO:0000256" key="2">
    <source>
        <dbReference type="PROSITE-ProRule" id="PRU00708"/>
    </source>
</evidence>